<keyword evidence="5" id="KW-1185">Reference proteome</keyword>
<dbReference type="RefSeq" id="WP_145213678.1">
    <property type="nucleotide sequence ID" value="NZ_CP036269.1"/>
</dbReference>
<feature type="coiled-coil region" evidence="1">
    <location>
        <begin position="91"/>
        <end position="118"/>
    </location>
</feature>
<organism evidence="4 5">
    <name type="scientific">Gimesia alba</name>
    <dbReference type="NCBI Taxonomy" id="2527973"/>
    <lineage>
        <taxon>Bacteria</taxon>
        <taxon>Pseudomonadati</taxon>
        <taxon>Planctomycetota</taxon>
        <taxon>Planctomycetia</taxon>
        <taxon>Planctomycetales</taxon>
        <taxon>Planctomycetaceae</taxon>
        <taxon>Gimesia</taxon>
    </lineage>
</organism>
<evidence type="ECO:0000256" key="1">
    <source>
        <dbReference type="SAM" id="Coils"/>
    </source>
</evidence>
<dbReference type="OrthoDB" id="211519at2"/>
<sequence length="935" mass="106453">MSEIEKQVQKYLTPTLNSFWRWDDEGEVIVWADGSTILFRQELAEIAAHLAPLGLPPLEILLILIAIMRDRIENIKILKQRFNSFKVLRSILLHESQKSNEEESISNLERRFQKIQKIPRELRSSLQGKAIIAEVVFENYPNRTSPKTAHAILGILSSGLEEIHFQTDSDLDFPPNSYDLTLKDIASFLKGIDQLDPQKLPLRQSTGLDELPQPVELELPFAQQIRQLISELKHEEEHQILAKLAQNLLAAVSLPRPVSEPEDITHGGVSDICNRGPLDRLLLSELANDDLTLTVRVAVNEALYLRREASPHPPNRCRTLLIDCGIRTWGIPRVYLAAVALALAATVDPQNEFQAFRAIQNELEPVDLTSREGLEELLQTLDTYLHPAFALSEFIRQLQQTDFDPEPVLITTEDVWRDPELQYAIQESEIDTLHIATVKRDGQFQLLEKNSRGIKTLCKLHLDLEEIFSNSPKSVSAITKETGIEHLPAIFSMRPFPLRLAYGFHQGKRTTWWVPGYGQLGVTYSGLLLFWSNSRFGASLLAYDIPHLKGDWIQWKTGLPEEGRVSLVTGKLQNSELEIVHIDLEKQDVSHTSLELEQMKCTAICAHQGFLFCINDSFHTIVTVDAITGERAGSCHYPSNLEYVCDRFFRNTNRSKWFALSHDMVKGEPILTEFALGEISPREVVTIFERDPDTGPVCILRKNGTIYFPAREQTKVIPLMDSITVDSLAPEHISADGQIVVLKVHRSYKWEYCLLNLYSMQAELKTDFRDIQSWVDQPAHWKKTVVNVRKKFLGIIITSDGKLVLKSNKQIYLRLDYNQSQNKIELAHHKLSALDETRLKTFKPVKTDRNVGCQLSVATWDDGSQAFLDSRGMLHLQSSDLSITEVTLVLVEKFVSGWCADNRFWGDPYFCGEHDLCDPKEIFDSVIQEFVEHLS</sequence>
<evidence type="ECO:0000313" key="4">
    <source>
        <dbReference type="EMBL" id="QDT41682.1"/>
    </source>
</evidence>
<protein>
    <submittedName>
        <fullName evidence="4">Uncharacterized protein</fullName>
    </submittedName>
</protein>
<dbReference type="Proteomes" id="UP000317171">
    <property type="component" value="Chromosome"/>
</dbReference>
<dbReference type="Pfam" id="PF19917">
    <property type="entry name" value="bpX1"/>
    <property type="match status" value="1"/>
</dbReference>
<feature type="domain" description="MoxR-vWA-beta-propeller ternary system" evidence="2">
    <location>
        <begin position="34"/>
        <end position="190"/>
    </location>
</feature>
<dbReference type="Pfam" id="PF19915">
    <property type="entry name" value="bpX0"/>
    <property type="match status" value="1"/>
</dbReference>
<evidence type="ECO:0000313" key="5">
    <source>
        <dbReference type="Proteomes" id="UP000317171"/>
    </source>
</evidence>
<gene>
    <name evidence="4" type="ORF">Pan241w_17450</name>
</gene>
<dbReference type="InterPro" id="IPR045554">
    <property type="entry name" value="bpX0"/>
</dbReference>
<dbReference type="KEGG" id="gaz:Pan241w_17450"/>
<feature type="domain" description="MoxR-vWA-beta-propeller ternary system" evidence="3">
    <location>
        <begin position="856"/>
        <end position="934"/>
    </location>
</feature>
<keyword evidence="1" id="KW-0175">Coiled coil</keyword>
<evidence type="ECO:0000259" key="2">
    <source>
        <dbReference type="Pfam" id="PF19915"/>
    </source>
</evidence>
<evidence type="ECO:0000259" key="3">
    <source>
        <dbReference type="Pfam" id="PF19917"/>
    </source>
</evidence>
<proteinExistence type="predicted"/>
<dbReference type="InterPro" id="IPR045553">
    <property type="entry name" value="bpX1"/>
</dbReference>
<dbReference type="AlphaFoldDB" id="A0A517RCS4"/>
<name>A0A517RCS4_9PLAN</name>
<accession>A0A517RCS4</accession>
<dbReference type="EMBL" id="CP036269">
    <property type="protein sequence ID" value="QDT41682.1"/>
    <property type="molecule type" value="Genomic_DNA"/>
</dbReference>
<reference evidence="4 5" key="1">
    <citation type="submission" date="2019-02" db="EMBL/GenBank/DDBJ databases">
        <title>Deep-cultivation of Planctomycetes and their phenomic and genomic characterization uncovers novel biology.</title>
        <authorList>
            <person name="Wiegand S."/>
            <person name="Jogler M."/>
            <person name="Boedeker C."/>
            <person name="Pinto D."/>
            <person name="Vollmers J."/>
            <person name="Rivas-Marin E."/>
            <person name="Kohn T."/>
            <person name="Peeters S.H."/>
            <person name="Heuer A."/>
            <person name="Rast P."/>
            <person name="Oberbeckmann S."/>
            <person name="Bunk B."/>
            <person name="Jeske O."/>
            <person name="Meyerdierks A."/>
            <person name="Storesund J.E."/>
            <person name="Kallscheuer N."/>
            <person name="Luecker S."/>
            <person name="Lage O.M."/>
            <person name="Pohl T."/>
            <person name="Merkel B.J."/>
            <person name="Hornburger P."/>
            <person name="Mueller R.-W."/>
            <person name="Bruemmer F."/>
            <person name="Labrenz M."/>
            <person name="Spormann A.M."/>
            <person name="Op den Camp H."/>
            <person name="Overmann J."/>
            <person name="Amann R."/>
            <person name="Jetten M.S.M."/>
            <person name="Mascher T."/>
            <person name="Medema M.H."/>
            <person name="Devos D.P."/>
            <person name="Kaster A.-K."/>
            <person name="Ovreas L."/>
            <person name="Rohde M."/>
            <person name="Galperin M.Y."/>
            <person name="Jogler C."/>
        </authorList>
    </citation>
    <scope>NUCLEOTIDE SEQUENCE [LARGE SCALE GENOMIC DNA]</scope>
    <source>
        <strain evidence="4 5">Pan241w</strain>
    </source>
</reference>